<keyword evidence="2" id="KW-1185">Reference proteome</keyword>
<sequence>MHHPLVNSVEDPHNSMSTAMNENGGSVDDIMITFEDSKLKGIPIDADIQWLCKAFKGARQISISTKAGGCCNIWTNTMLMENKDQGICGSIVL</sequence>
<accession>A0ACB9GAN8</accession>
<gene>
    <name evidence="1" type="ORF">L2E82_10461</name>
</gene>
<proteinExistence type="predicted"/>
<name>A0ACB9GAN8_CICIN</name>
<comment type="caution">
    <text evidence="1">The sequence shown here is derived from an EMBL/GenBank/DDBJ whole genome shotgun (WGS) entry which is preliminary data.</text>
</comment>
<reference evidence="1 2" key="2">
    <citation type="journal article" date="2022" name="Mol. Ecol. Resour.">
        <title>The genomes of chicory, endive, great burdock and yacon provide insights into Asteraceae paleo-polyploidization history and plant inulin production.</title>
        <authorList>
            <person name="Fan W."/>
            <person name="Wang S."/>
            <person name="Wang H."/>
            <person name="Wang A."/>
            <person name="Jiang F."/>
            <person name="Liu H."/>
            <person name="Zhao H."/>
            <person name="Xu D."/>
            <person name="Zhang Y."/>
        </authorList>
    </citation>
    <scope>NUCLEOTIDE SEQUENCE [LARGE SCALE GENOMIC DNA]</scope>
    <source>
        <strain evidence="2">cv. Punajuju</strain>
        <tissue evidence="1">Leaves</tissue>
    </source>
</reference>
<reference evidence="2" key="1">
    <citation type="journal article" date="2022" name="Mol. Ecol. Resour.">
        <title>The genomes of chicory, endive, great burdock and yacon provide insights into Asteraceae palaeo-polyploidization history and plant inulin production.</title>
        <authorList>
            <person name="Fan W."/>
            <person name="Wang S."/>
            <person name="Wang H."/>
            <person name="Wang A."/>
            <person name="Jiang F."/>
            <person name="Liu H."/>
            <person name="Zhao H."/>
            <person name="Xu D."/>
            <person name="Zhang Y."/>
        </authorList>
    </citation>
    <scope>NUCLEOTIDE SEQUENCE [LARGE SCALE GENOMIC DNA]</scope>
    <source>
        <strain evidence="2">cv. Punajuju</strain>
    </source>
</reference>
<evidence type="ECO:0000313" key="2">
    <source>
        <dbReference type="Proteomes" id="UP001055811"/>
    </source>
</evidence>
<evidence type="ECO:0000313" key="1">
    <source>
        <dbReference type="EMBL" id="KAI3780480.1"/>
    </source>
</evidence>
<protein>
    <submittedName>
        <fullName evidence="1">Uncharacterized protein</fullName>
    </submittedName>
</protein>
<organism evidence="1 2">
    <name type="scientific">Cichorium intybus</name>
    <name type="common">Chicory</name>
    <dbReference type="NCBI Taxonomy" id="13427"/>
    <lineage>
        <taxon>Eukaryota</taxon>
        <taxon>Viridiplantae</taxon>
        <taxon>Streptophyta</taxon>
        <taxon>Embryophyta</taxon>
        <taxon>Tracheophyta</taxon>
        <taxon>Spermatophyta</taxon>
        <taxon>Magnoliopsida</taxon>
        <taxon>eudicotyledons</taxon>
        <taxon>Gunneridae</taxon>
        <taxon>Pentapetalae</taxon>
        <taxon>asterids</taxon>
        <taxon>campanulids</taxon>
        <taxon>Asterales</taxon>
        <taxon>Asteraceae</taxon>
        <taxon>Cichorioideae</taxon>
        <taxon>Cichorieae</taxon>
        <taxon>Cichoriinae</taxon>
        <taxon>Cichorium</taxon>
    </lineage>
</organism>
<dbReference type="Proteomes" id="UP001055811">
    <property type="component" value="Linkage Group LG02"/>
</dbReference>
<dbReference type="EMBL" id="CM042010">
    <property type="protein sequence ID" value="KAI3780480.1"/>
    <property type="molecule type" value="Genomic_DNA"/>
</dbReference>